<dbReference type="AlphaFoldDB" id="A0AAN6XKU1"/>
<sequence>MEFLSAADTAAGLLGTLKATADATRLFYARAKHAGEALHDNHLGFDKCHTALEMWIRFWRLDERLSRRYQQTLWGPDGARTIGRQLAKIQSQMGDVWDELSPLLARAGISRMTTSQVDWSSTLESRRGIAKIRSLLRKRDLWWFARGKGDELLSLINSVWVSIGDLRELSLTCFSMVNGSSLLDQPPDVLASVVGLKSFTSAILDAKTAASMYFSALFNMLRTGASSASLRPPNPTIAHLDIDLVKNKFLDPQNFQSFDNILVRYSLSIFSGRQNSYSQPLLVLVDGPHKMTASHARPTEEVPVVQKDLGIRDAVAAARQSTTSIFTVRSSDDTLEACFRVLPPQPDQLLNLSPSRPPETKSNLSDFLYPLPFDKLSSRKEDAMMLPLSARIRLARDLVLMGLFLGGTPWLSGAKESIGKMMRPDFSESGDIQRFLLEIEVDTAVTRLRKVQEWRQHLHSVGLTLLELGMGMQLREIVEYDRGTGSSIFVFHRKRLPRGLASRWIQRLVEFLSNFIFDPLLSRLSFANTPSHVKLSWERVNVLLTMAMGEQYAATVRQLLHRELWKNQGASGDMKEVAKTCWQEVYLRMEEVAKAMELDPTPERWTKVYEAEETGTWSGLRRRAPVL</sequence>
<comment type="caution">
    <text evidence="1">The sequence shown here is derived from an EMBL/GenBank/DDBJ whole genome shotgun (WGS) entry which is preliminary data.</text>
</comment>
<reference evidence="1" key="2">
    <citation type="submission" date="2023-05" db="EMBL/GenBank/DDBJ databases">
        <authorList>
            <consortium name="Lawrence Berkeley National Laboratory"/>
            <person name="Steindorff A."/>
            <person name="Hensen N."/>
            <person name="Bonometti L."/>
            <person name="Westerberg I."/>
            <person name="Brannstrom I.O."/>
            <person name="Guillou S."/>
            <person name="Cros-Aarteil S."/>
            <person name="Calhoun S."/>
            <person name="Haridas S."/>
            <person name="Kuo A."/>
            <person name="Mondo S."/>
            <person name="Pangilinan J."/>
            <person name="Riley R."/>
            <person name="Labutti K."/>
            <person name="Andreopoulos B."/>
            <person name="Lipzen A."/>
            <person name="Chen C."/>
            <person name="Yanf M."/>
            <person name="Daum C."/>
            <person name="Ng V."/>
            <person name="Clum A."/>
            <person name="Ohm R."/>
            <person name="Martin F."/>
            <person name="Silar P."/>
            <person name="Natvig D."/>
            <person name="Lalanne C."/>
            <person name="Gautier V."/>
            <person name="Ament-Velasquez S.L."/>
            <person name="Kruys A."/>
            <person name="Hutchinson M.I."/>
            <person name="Powell A.J."/>
            <person name="Barry K."/>
            <person name="Miller A.N."/>
            <person name="Grigoriev I.V."/>
            <person name="Debuchy R."/>
            <person name="Gladieux P."/>
            <person name="Thoren M.H."/>
            <person name="Johannesson H."/>
        </authorList>
    </citation>
    <scope>NUCLEOTIDE SEQUENCE</scope>
    <source>
        <strain evidence="1">CBS 315.58</strain>
    </source>
</reference>
<evidence type="ECO:0000313" key="2">
    <source>
        <dbReference type="Proteomes" id="UP001303160"/>
    </source>
</evidence>
<gene>
    <name evidence="1" type="ORF">QBC40DRAFT_277143</name>
</gene>
<dbReference type="Proteomes" id="UP001303160">
    <property type="component" value="Unassembled WGS sequence"/>
</dbReference>
<dbReference type="EMBL" id="MU863900">
    <property type="protein sequence ID" value="KAK4202198.1"/>
    <property type="molecule type" value="Genomic_DNA"/>
</dbReference>
<evidence type="ECO:0000313" key="1">
    <source>
        <dbReference type="EMBL" id="KAK4202198.1"/>
    </source>
</evidence>
<name>A0AAN6XKU1_9PEZI</name>
<accession>A0AAN6XKU1</accession>
<keyword evidence="2" id="KW-1185">Reference proteome</keyword>
<protein>
    <submittedName>
        <fullName evidence="1">Uncharacterized protein</fullName>
    </submittedName>
</protein>
<proteinExistence type="predicted"/>
<reference evidence="1" key="1">
    <citation type="journal article" date="2023" name="Mol. Phylogenet. Evol.">
        <title>Genome-scale phylogeny and comparative genomics of the fungal order Sordariales.</title>
        <authorList>
            <person name="Hensen N."/>
            <person name="Bonometti L."/>
            <person name="Westerberg I."/>
            <person name="Brannstrom I.O."/>
            <person name="Guillou S."/>
            <person name="Cros-Aarteil S."/>
            <person name="Calhoun S."/>
            <person name="Haridas S."/>
            <person name="Kuo A."/>
            <person name="Mondo S."/>
            <person name="Pangilinan J."/>
            <person name="Riley R."/>
            <person name="LaButti K."/>
            <person name="Andreopoulos B."/>
            <person name="Lipzen A."/>
            <person name="Chen C."/>
            <person name="Yan M."/>
            <person name="Daum C."/>
            <person name="Ng V."/>
            <person name="Clum A."/>
            <person name="Steindorff A."/>
            <person name="Ohm R.A."/>
            <person name="Martin F."/>
            <person name="Silar P."/>
            <person name="Natvig D.O."/>
            <person name="Lalanne C."/>
            <person name="Gautier V."/>
            <person name="Ament-Velasquez S.L."/>
            <person name="Kruys A."/>
            <person name="Hutchinson M.I."/>
            <person name="Powell A.J."/>
            <person name="Barry K."/>
            <person name="Miller A.N."/>
            <person name="Grigoriev I.V."/>
            <person name="Debuchy R."/>
            <person name="Gladieux P."/>
            <person name="Hiltunen Thoren M."/>
            <person name="Johannesson H."/>
        </authorList>
    </citation>
    <scope>NUCLEOTIDE SEQUENCE</scope>
    <source>
        <strain evidence="1">CBS 315.58</strain>
    </source>
</reference>
<organism evidence="1 2">
    <name type="scientific">Triangularia verruculosa</name>
    <dbReference type="NCBI Taxonomy" id="2587418"/>
    <lineage>
        <taxon>Eukaryota</taxon>
        <taxon>Fungi</taxon>
        <taxon>Dikarya</taxon>
        <taxon>Ascomycota</taxon>
        <taxon>Pezizomycotina</taxon>
        <taxon>Sordariomycetes</taxon>
        <taxon>Sordariomycetidae</taxon>
        <taxon>Sordariales</taxon>
        <taxon>Podosporaceae</taxon>
        <taxon>Triangularia</taxon>
    </lineage>
</organism>